<proteinExistence type="predicted"/>
<dbReference type="GO" id="GO:0034628">
    <property type="term" value="P:'de novo' NAD+ biosynthetic process from L-aspartate"/>
    <property type="evidence" value="ECO:0007669"/>
    <property type="project" value="TreeGrafter"/>
</dbReference>
<dbReference type="GO" id="GO:0009507">
    <property type="term" value="C:chloroplast"/>
    <property type="evidence" value="ECO:0007669"/>
    <property type="project" value="TreeGrafter"/>
</dbReference>
<dbReference type="GO" id="GO:0051539">
    <property type="term" value="F:4 iron, 4 sulfur cluster binding"/>
    <property type="evidence" value="ECO:0007669"/>
    <property type="project" value="InterPro"/>
</dbReference>
<name>A0AAV0QPT3_9ROSI</name>
<organism evidence="1 2">
    <name type="scientific">Linum tenue</name>
    <dbReference type="NCBI Taxonomy" id="586396"/>
    <lineage>
        <taxon>Eukaryota</taxon>
        <taxon>Viridiplantae</taxon>
        <taxon>Streptophyta</taxon>
        <taxon>Embryophyta</taxon>
        <taxon>Tracheophyta</taxon>
        <taxon>Spermatophyta</taxon>
        <taxon>Magnoliopsida</taxon>
        <taxon>eudicotyledons</taxon>
        <taxon>Gunneridae</taxon>
        <taxon>Pentapetalae</taxon>
        <taxon>rosids</taxon>
        <taxon>fabids</taxon>
        <taxon>Malpighiales</taxon>
        <taxon>Linaceae</taxon>
        <taxon>Linum</taxon>
    </lineage>
</organism>
<dbReference type="GO" id="GO:0008987">
    <property type="term" value="F:quinolinate synthetase A activity"/>
    <property type="evidence" value="ECO:0007669"/>
    <property type="project" value="InterPro"/>
</dbReference>
<dbReference type="AlphaFoldDB" id="A0AAV0QPT3"/>
<dbReference type="InterPro" id="IPR003473">
    <property type="entry name" value="NadA"/>
</dbReference>
<comment type="caution">
    <text evidence="1">The sequence shown here is derived from an EMBL/GenBank/DDBJ whole genome shotgun (WGS) entry which is preliminary data.</text>
</comment>
<dbReference type="Proteomes" id="UP001154282">
    <property type="component" value="Unassembled WGS sequence"/>
</dbReference>
<sequence>MFSLAMEAMRRGMRVVGSMQLLDVIKQRVQESLDINVSDHLQFVLGTKSGMVTAIVTAVRQLLGSSTLSFGKA</sequence>
<gene>
    <name evidence="1" type="ORF">LITE_LOCUS44396</name>
</gene>
<dbReference type="PANTHER" id="PTHR30573">
    <property type="entry name" value="QUINOLINATE SYNTHETASE A"/>
    <property type="match status" value="1"/>
</dbReference>
<dbReference type="EMBL" id="CAMGYJ010000010">
    <property type="protein sequence ID" value="CAI0547514.1"/>
    <property type="molecule type" value="Genomic_DNA"/>
</dbReference>
<dbReference type="PANTHER" id="PTHR30573:SF0">
    <property type="entry name" value="QUINOLINATE SYNTHASE, CHLOROPLASTIC"/>
    <property type="match status" value="1"/>
</dbReference>
<keyword evidence="2" id="KW-1185">Reference proteome</keyword>
<protein>
    <submittedName>
        <fullName evidence="1">Uncharacterized protein</fullName>
    </submittedName>
</protein>
<evidence type="ECO:0000313" key="2">
    <source>
        <dbReference type="Proteomes" id="UP001154282"/>
    </source>
</evidence>
<evidence type="ECO:0000313" key="1">
    <source>
        <dbReference type="EMBL" id="CAI0547514.1"/>
    </source>
</evidence>
<reference evidence="1" key="1">
    <citation type="submission" date="2022-08" db="EMBL/GenBank/DDBJ databases">
        <authorList>
            <person name="Gutierrez-Valencia J."/>
        </authorList>
    </citation>
    <scope>NUCLEOTIDE SEQUENCE</scope>
</reference>
<accession>A0AAV0QPT3</accession>